<sequence length="156" mass="16834">MNETTWVPAGVDTAEPRSAVGGRPERLDLEDVDGAIGLGRDFARALLHRWHWPELPAGLVVAAEDVVLVVSELVTNAAVHGRGVRDLLLQALPGMLRIEVRDRDLATPRPRDGRPGTPGGYGLHIVERLATEWGYAVDPGSGKTVWALIPAPWPSC</sequence>
<dbReference type="InterPro" id="IPR050267">
    <property type="entry name" value="Anti-sigma-factor_SerPK"/>
</dbReference>
<accession>A0ABW1G5I7</accession>
<dbReference type="Gene3D" id="3.30.565.10">
    <property type="entry name" value="Histidine kinase-like ATPase, C-terminal domain"/>
    <property type="match status" value="1"/>
</dbReference>
<dbReference type="Proteomes" id="UP001596174">
    <property type="component" value="Unassembled WGS sequence"/>
</dbReference>
<keyword evidence="3" id="KW-0067">ATP-binding</keyword>
<keyword evidence="4" id="KW-1185">Reference proteome</keyword>
<proteinExistence type="predicted"/>
<organism evidence="3 4">
    <name type="scientific">Streptacidiphilus monticola</name>
    <dbReference type="NCBI Taxonomy" id="2161674"/>
    <lineage>
        <taxon>Bacteria</taxon>
        <taxon>Bacillati</taxon>
        <taxon>Actinomycetota</taxon>
        <taxon>Actinomycetes</taxon>
        <taxon>Kitasatosporales</taxon>
        <taxon>Streptomycetaceae</taxon>
        <taxon>Streptacidiphilus</taxon>
    </lineage>
</organism>
<keyword evidence="3" id="KW-0547">Nucleotide-binding</keyword>
<dbReference type="InterPro" id="IPR036890">
    <property type="entry name" value="HATPase_C_sf"/>
</dbReference>
<evidence type="ECO:0000313" key="3">
    <source>
        <dbReference type="EMBL" id="MFC5910005.1"/>
    </source>
</evidence>
<dbReference type="Pfam" id="PF13581">
    <property type="entry name" value="HATPase_c_2"/>
    <property type="match status" value="1"/>
</dbReference>
<dbReference type="SUPFAM" id="SSF55874">
    <property type="entry name" value="ATPase domain of HSP90 chaperone/DNA topoisomerase II/histidine kinase"/>
    <property type="match status" value="1"/>
</dbReference>
<evidence type="ECO:0000256" key="1">
    <source>
        <dbReference type="ARBA" id="ARBA00022527"/>
    </source>
</evidence>
<keyword evidence="1" id="KW-0418">Kinase</keyword>
<dbReference type="EMBL" id="JBHSQJ010000099">
    <property type="protein sequence ID" value="MFC5910005.1"/>
    <property type="molecule type" value="Genomic_DNA"/>
</dbReference>
<dbReference type="PANTHER" id="PTHR35526">
    <property type="entry name" value="ANTI-SIGMA-F FACTOR RSBW-RELATED"/>
    <property type="match status" value="1"/>
</dbReference>
<comment type="caution">
    <text evidence="3">The sequence shown here is derived from an EMBL/GenBank/DDBJ whole genome shotgun (WGS) entry which is preliminary data.</text>
</comment>
<gene>
    <name evidence="3" type="ORF">ACFP3V_22650</name>
</gene>
<name>A0ABW1G5I7_9ACTN</name>
<feature type="domain" description="Histidine kinase/HSP90-like ATPase" evidence="2">
    <location>
        <begin position="40"/>
        <end position="146"/>
    </location>
</feature>
<dbReference type="GO" id="GO:0005524">
    <property type="term" value="F:ATP binding"/>
    <property type="evidence" value="ECO:0007669"/>
    <property type="project" value="UniProtKB-KW"/>
</dbReference>
<evidence type="ECO:0000259" key="2">
    <source>
        <dbReference type="Pfam" id="PF13581"/>
    </source>
</evidence>
<dbReference type="CDD" id="cd16936">
    <property type="entry name" value="HATPase_RsbW-like"/>
    <property type="match status" value="1"/>
</dbReference>
<evidence type="ECO:0000313" key="4">
    <source>
        <dbReference type="Proteomes" id="UP001596174"/>
    </source>
</evidence>
<dbReference type="RefSeq" id="WP_380586401.1">
    <property type="nucleotide sequence ID" value="NZ_JBHSQJ010000099.1"/>
</dbReference>
<keyword evidence="1" id="KW-0723">Serine/threonine-protein kinase</keyword>
<keyword evidence="1" id="KW-0808">Transferase</keyword>
<reference evidence="4" key="1">
    <citation type="journal article" date="2019" name="Int. J. Syst. Evol. Microbiol.">
        <title>The Global Catalogue of Microorganisms (GCM) 10K type strain sequencing project: providing services to taxonomists for standard genome sequencing and annotation.</title>
        <authorList>
            <consortium name="The Broad Institute Genomics Platform"/>
            <consortium name="The Broad Institute Genome Sequencing Center for Infectious Disease"/>
            <person name="Wu L."/>
            <person name="Ma J."/>
        </authorList>
    </citation>
    <scope>NUCLEOTIDE SEQUENCE [LARGE SCALE GENOMIC DNA]</scope>
    <source>
        <strain evidence="4">JCM 4816</strain>
    </source>
</reference>
<dbReference type="PANTHER" id="PTHR35526:SF3">
    <property type="entry name" value="ANTI-SIGMA-F FACTOR RSBW"/>
    <property type="match status" value="1"/>
</dbReference>
<dbReference type="InterPro" id="IPR003594">
    <property type="entry name" value="HATPase_dom"/>
</dbReference>
<protein>
    <submittedName>
        <fullName evidence="3">ATP-binding protein</fullName>
    </submittedName>
</protein>